<gene>
    <name evidence="3" type="ORF">ACJMK2_022973</name>
</gene>
<name>A0ABD3TLI6_SINWO</name>
<dbReference type="Gene3D" id="2.120.10.30">
    <property type="entry name" value="TolB, C-terminal domain"/>
    <property type="match status" value="1"/>
</dbReference>
<keyword evidence="4" id="KW-1185">Reference proteome</keyword>
<evidence type="ECO:0000259" key="2">
    <source>
        <dbReference type="Pfam" id="PF16472"/>
    </source>
</evidence>
<proteinExistence type="predicted"/>
<dbReference type="AlphaFoldDB" id="A0ABD3TLI6"/>
<dbReference type="PANTHER" id="PTHR46513:SF44">
    <property type="entry name" value="LDL RECEPTOR RELATED PROTEIN 4"/>
    <property type="match status" value="1"/>
</dbReference>
<dbReference type="InterPro" id="IPR011042">
    <property type="entry name" value="6-blade_b-propeller_TolB-like"/>
</dbReference>
<dbReference type="InterPro" id="IPR050778">
    <property type="entry name" value="Cueball_EGF_LRP_Nidogen"/>
</dbReference>
<reference evidence="3 4" key="1">
    <citation type="submission" date="2024-11" db="EMBL/GenBank/DDBJ databases">
        <title>Chromosome-level genome assembly of the freshwater bivalve Anodonta woodiana.</title>
        <authorList>
            <person name="Chen X."/>
        </authorList>
    </citation>
    <scope>NUCLEOTIDE SEQUENCE [LARGE SCALE GENOMIC DNA]</scope>
    <source>
        <strain evidence="3">MN2024</strain>
        <tissue evidence="3">Gills</tissue>
    </source>
</reference>
<feature type="domain" description="Prolow-density lipoprotein receptor-related protein 1-like beta-propeller" evidence="2">
    <location>
        <begin position="22"/>
        <end position="191"/>
    </location>
</feature>
<sequence length="211" mass="23655">DMLDDFILIGGIYNGAVCRMAINNNNSCVYIAFPNWIYPYDIDYDPVDHIIYWINDMNEISSGSLFGNSEITVRSSNGCNILYWADSGSPAKIEKSNYDGTNRHELVNTGLSSPYGLALDINDGVLYWCEIGTFRIERANVDGSNRTVIYQDQVTVDGCSIALYHSFLYFKTSGQWNSFMRIETDGRGLIDVDSSAYLNGLAIHVHINGRI</sequence>
<dbReference type="EMBL" id="JBJQND010000018">
    <property type="protein sequence ID" value="KAL3837627.1"/>
    <property type="molecule type" value="Genomic_DNA"/>
</dbReference>
<feature type="repeat" description="LDL-receptor class B" evidence="1">
    <location>
        <begin position="80"/>
        <end position="123"/>
    </location>
</feature>
<accession>A0ABD3TLI6</accession>
<dbReference type="SUPFAM" id="SSF63825">
    <property type="entry name" value="YWTD domain"/>
    <property type="match status" value="1"/>
</dbReference>
<dbReference type="Pfam" id="PF16472">
    <property type="entry name" value="DUF5050"/>
    <property type="match status" value="1"/>
</dbReference>
<dbReference type="SMART" id="SM00135">
    <property type="entry name" value="LY"/>
    <property type="match status" value="3"/>
</dbReference>
<dbReference type="InterPro" id="IPR032485">
    <property type="entry name" value="LRP1-like_beta_prop"/>
</dbReference>
<dbReference type="PANTHER" id="PTHR46513">
    <property type="entry name" value="VITELLOGENIN RECEPTOR-LIKE PROTEIN-RELATED-RELATED"/>
    <property type="match status" value="1"/>
</dbReference>
<dbReference type="InterPro" id="IPR000033">
    <property type="entry name" value="LDLR_classB_rpt"/>
</dbReference>
<feature type="non-terminal residue" evidence="3">
    <location>
        <position position="1"/>
    </location>
</feature>
<evidence type="ECO:0000313" key="4">
    <source>
        <dbReference type="Proteomes" id="UP001634394"/>
    </source>
</evidence>
<dbReference type="PROSITE" id="PS51120">
    <property type="entry name" value="LDLRB"/>
    <property type="match status" value="1"/>
</dbReference>
<organism evidence="3 4">
    <name type="scientific">Sinanodonta woodiana</name>
    <name type="common">Chinese pond mussel</name>
    <name type="synonym">Anodonta woodiana</name>
    <dbReference type="NCBI Taxonomy" id="1069815"/>
    <lineage>
        <taxon>Eukaryota</taxon>
        <taxon>Metazoa</taxon>
        <taxon>Spiralia</taxon>
        <taxon>Lophotrochozoa</taxon>
        <taxon>Mollusca</taxon>
        <taxon>Bivalvia</taxon>
        <taxon>Autobranchia</taxon>
        <taxon>Heteroconchia</taxon>
        <taxon>Palaeoheterodonta</taxon>
        <taxon>Unionida</taxon>
        <taxon>Unionoidea</taxon>
        <taxon>Unionidae</taxon>
        <taxon>Unioninae</taxon>
        <taxon>Sinanodonta</taxon>
    </lineage>
</organism>
<comment type="caution">
    <text evidence="3">The sequence shown here is derived from an EMBL/GenBank/DDBJ whole genome shotgun (WGS) entry which is preliminary data.</text>
</comment>
<evidence type="ECO:0000256" key="1">
    <source>
        <dbReference type="PROSITE-ProRule" id="PRU00461"/>
    </source>
</evidence>
<protein>
    <recommendedName>
        <fullName evidence="2">Prolow-density lipoprotein receptor-related protein 1-like beta-propeller domain-containing protein</fullName>
    </recommendedName>
</protein>
<evidence type="ECO:0000313" key="3">
    <source>
        <dbReference type="EMBL" id="KAL3837627.1"/>
    </source>
</evidence>
<feature type="non-terminal residue" evidence="3">
    <location>
        <position position="211"/>
    </location>
</feature>
<dbReference type="Proteomes" id="UP001634394">
    <property type="component" value="Unassembled WGS sequence"/>
</dbReference>